<keyword evidence="2" id="KW-1185">Reference proteome</keyword>
<dbReference type="OrthoDB" id="9765957at2"/>
<sequence>MKKLLIPFLAILFLASCEMESINDIQPEQEISSADLLSEGDAEDILNSQMRIGTSLEIAKTVLATYDRTVSWVVEKTVSQDKHMGAPGDEFLVNWTVEATKSENIGNYKVTGSISVTNPNDFSVPFTLSDVLNDGTGAIIVCPGTNDNTGTVPAGGSVSCDYSASPFDASATENEATVTSDVGGNSTTEGFAWSVNVIGDDAVTLSDPRVAYSKLISETTVEIFPETFTCPADQSLYIDGVYTETYTNTAYLDGANTDLEASAEVSIRCELPPSDGCALTQGYWKTHSEFGPAPYDDTWALLPSGASTTFYLSGSTWIQVFNTAPARNAYYQLAHHFMAAKLNVLNGASPSAVSSELSAAEALFNTYTPAQIAAESPNSPLRAQMLTLASTLDNYNNGIIGPGHCN</sequence>
<evidence type="ECO:0000313" key="1">
    <source>
        <dbReference type="EMBL" id="SMD42769.1"/>
    </source>
</evidence>
<gene>
    <name evidence="1" type="ORF">SAMN00777080_1334</name>
</gene>
<dbReference type="PROSITE" id="PS51257">
    <property type="entry name" value="PROKAR_LIPOPROTEIN"/>
    <property type="match status" value="1"/>
</dbReference>
<name>A0A1W2H1J9_9BACT</name>
<dbReference type="STRING" id="758820.SAMN00777080_1334"/>
<reference evidence="2" key="1">
    <citation type="submission" date="2017-04" db="EMBL/GenBank/DDBJ databases">
        <authorList>
            <person name="Varghese N."/>
            <person name="Submissions S."/>
        </authorList>
    </citation>
    <scope>NUCLEOTIDE SEQUENCE [LARGE SCALE GENOMIC DNA]</scope>
    <source>
        <strain evidence="2">DSM 16537</strain>
    </source>
</reference>
<dbReference type="AlphaFoldDB" id="A0A1W2H1J9"/>
<dbReference type="RefSeq" id="WP_084119536.1">
    <property type="nucleotide sequence ID" value="NZ_LT838813.1"/>
</dbReference>
<accession>A0A1W2H1J9</accession>
<organism evidence="1 2">
    <name type="scientific">Aquiflexum balticum DSM 16537</name>
    <dbReference type="NCBI Taxonomy" id="758820"/>
    <lineage>
        <taxon>Bacteria</taxon>
        <taxon>Pseudomonadati</taxon>
        <taxon>Bacteroidota</taxon>
        <taxon>Cytophagia</taxon>
        <taxon>Cytophagales</taxon>
        <taxon>Cyclobacteriaceae</taxon>
        <taxon>Aquiflexum</taxon>
    </lineage>
</organism>
<protein>
    <submittedName>
        <fullName evidence="1">Uncharacterized protein</fullName>
    </submittedName>
</protein>
<dbReference type="EMBL" id="LT838813">
    <property type="protein sequence ID" value="SMD42769.1"/>
    <property type="molecule type" value="Genomic_DNA"/>
</dbReference>
<evidence type="ECO:0000313" key="2">
    <source>
        <dbReference type="Proteomes" id="UP000192333"/>
    </source>
</evidence>
<proteinExistence type="predicted"/>
<dbReference type="Proteomes" id="UP000192333">
    <property type="component" value="Chromosome I"/>
</dbReference>